<dbReference type="OrthoDB" id="5076471at2"/>
<organism evidence="2 3">
    <name type="scientific">Microbacterium sorbitolivorans</name>
    <dbReference type="NCBI Taxonomy" id="1867410"/>
    <lineage>
        <taxon>Bacteria</taxon>
        <taxon>Bacillati</taxon>
        <taxon>Actinomycetota</taxon>
        <taxon>Actinomycetes</taxon>
        <taxon>Micrococcales</taxon>
        <taxon>Microbacteriaceae</taxon>
        <taxon>Microbacterium</taxon>
    </lineage>
</organism>
<keyword evidence="1" id="KW-0812">Transmembrane</keyword>
<feature type="transmembrane region" description="Helical" evidence="1">
    <location>
        <begin position="20"/>
        <end position="40"/>
    </location>
</feature>
<feature type="transmembrane region" description="Helical" evidence="1">
    <location>
        <begin position="75"/>
        <end position="93"/>
    </location>
</feature>
<dbReference type="AlphaFoldDB" id="A0A367XXW3"/>
<dbReference type="Proteomes" id="UP000253508">
    <property type="component" value="Unassembled WGS sequence"/>
</dbReference>
<keyword evidence="3" id="KW-1185">Reference proteome</keyword>
<feature type="transmembrane region" description="Helical" evidence="1">
    <location>
        <begin position="46"/>
        <end position="63"/>
    </location>
</feature>
<reference evidence="2 3" key="1">
    <citation type="submission" date="2018-07" db="EMBL/GenBank/DDBJ databases">
        <title>Microbacterium endoborsara sp. nov., a novel actinobacterium isolated from Borszczowia aralocaspica.</title>
        <authorList>
            <person name="An D."/>
        </authorList>
    </citation>
    <scope>NUCLEOTIDE SEQUENCE [LARGE SCALE GENOMIC DNA]</scope>
    <source>
        <strain evidence="2 3">C1.15228</strain>
    </source>
</reference>
<dbReference type="EMBL" id="QORO01000003">
    <property type="protein sequence ID" value="RCK58448.1"/>
    <property type="molecule type" value="Genomic_DNA"/>
</dbReference>
<dbReference type="InterPro" id="IPR021214">
    <property type="entry name" value="DUF2568"/>
</dbReference>
<evidence type="ECO:0000313" key="3">
    <source>
        <dbReference type="Proteomes" id="UP000253508"/>
    </source>
</evidence>
<evidence type="ECO:0000256" key="1">
    <source>
        <dbReference type="SAM" id="Phobius"/>
    </source>
</evidence>
<sequence>MSSATGSAGIGPRVTALDVLRLLSELLAFGSLCVWGFLAWSMPWSVVWGIGAPLIAILVWALFLSPKAVIAVPRAIRALIELLVFVSATLALWALDLPWAGLAVGAFCVSVGVFVLRREMR</sequence>
<protein>
    <submittedName>
        <fullName evidence="2">DUF2568 domain-containing protein</fullName>
    </submittedName>
</protein>
<comment type="caution">
    <text evidence="2">The sequence shown here is derived from an EMBL/GenBank/DDBJ whole genome shotgun (WGS) entry which is preliminary data.</text>
</comment>
<feature type="transmembrane region" description="Helical" evidence="1">
    <location>
        <begin position="99"/>
        <end position="116"/>
    </location>
</feature>
<keyword evidence="1" id="KW-1133">Transmembrane helix</keyword>
<name>A0A367XXW3_9MICO</name>
<accession>A0A367XXW3</accession>
<dbReference type="Pfam" id="PF10823">
    <property type="entry name" value="DUF2568"/>
    <property type="match status" value="1"/>
</dbReference>
<keyword evidence="1" id="KW-0472">Membrane</keyword>
<dbReference type="RefSeq" id="WP_114118052.1">
    <property type="nucleotide sequence ID" value="NZ_BMHU01000002.1"/>
</dbReference>
<proteinExistence type="predicted"/>
<evidence type="ECO:0000313" key="2">
    <source>
        <dbReference type="EMBL" id="RCK58448.1"/>
    </source>
</evidence>
<gene>
    <name evidence="2" type="ORF">DTO57_09805</name>
</gene>